<reference evidence="1 2" key="1">
    <citation type="journal article" date="2023" name="Science">
        <title>Complex scaffold remodeling in plant triterpene biosynthesis.</title>
        <authorList>
            <person name="De La Pena R."/>
            <person name="Hodgson H."/>
            <person name="Liu J.C."/>
            <person name="Stephenson M.J."/>
            <person name="Martin A.C."/>
            <person name="Owen C."/>
            <person name="Harkess A."/>
            <person name="Leebens-Mack J."/>
            <person name="Jimenez L.E."/>
            <person name="Osbourn A."/>
            <person name="Sattely E.S."/>
        </authorList>
    </citation>
    <scope>NUCLEOTIDE SEQUENCE [LARGE SCALE GENOMIC DNA]</scope>
    <source>
        <strain evidence="2">cv. JPN11</strain>
        <tissue evidence="1">Leaf</tissue>
    </source>
</reference>
<evidence type="ECO:0000313" key="2">
    <source>
        <dbReference type="Proteomes" id="UP001164539"/>
    </source>
</evidence>
<sequence length="81" mass="8731">MAVGVAHAMRFDVIINHNGVFPGASPSLPPTYVLPTMLCPTTTVVGVILLVCILICLSLLSWRLHNIRPELFLSSTEGCLV</sequence>
<name>A0ACC1Y3L4_MELAZ</name>
<organism evidence="1 2">
    <name type="scientific">Melia azedarach</name>
    <name type="common">Chinaberry tree</name>
    <dbReference type="NCBI Taxonomy" id="155640"/>
    <lineage>
        <taxon>Eukaryota</taxon>
        <taxon>Viridiplantae</taxon>
        <taxon>Streptophyta</taxon>
        <taxon>Embryophyta</taxon>
        <taxon>Tracheophyta</taxon>
        <taxon>Spermatophyta</taxon>
        <taxon>Magnoliopsida</taxon>
        <taxon>eudicotyledons</taxon>
        <taxon>Gunneridae</taxon>
        <taxon>Pentapetalae</taxon>
        <taxon>rosids</taxon>
        <taxon>malvids</taxon>
        <taxon>Sapindales</taxon>
        <taxon>Meliaceae</taxon>
        <taxon>Melia</taxon>
    </lineage>
</organism>
<dbReference type="EMBL" id="CM051399">
    <property type="protein sequence ID" value="KAJ4717524.1"/>
    <property type="molecule type" value="Genomic_DNA"/>
</dbReference>
<protein>
    <submittedName>
        <fullName evidence="1">Uncharacterized protein</fullName>
    </submittedName>
</protein>
<dbReference type="Proteomes" id="UP001164539">
    <property type="component" value="Chromosome 6"/>
</dbReference>
<keyword evidence="2" id="KW-1185">Reference proteome</keyword>
<proteinExistence type="predicted"/>
<accession>A0ACC1Y3L4</accession>
<comment type="caution">
    <text evidence="1">The sequence shown here is derived from an EMBL/GenBank/DDBJ whole genome shotgun (WGS) entry which is preliminary data.</text>
</comment>
<evidence type="ECO:0000313" key="1">
    <source>
        <dbReference type="EMBL" id="KAJ4717524.1"/>
    </source>
</evidence>
<gene>
    <name evidence="1" type="ORF">OWV82_012388</name>
</gene>